<evidence type="ECO:0000313" key="5">
    <source>
        <dbReference type="EMBL" id="KAK0173124.1"/>
    </source>
</evidence>
<comment type="caution">
    <text evidence="5">The sequence shown here is derived from an EMBL/GenBank/DDBJ whole genome shotgun (WGS) entry which is preliminary data.</text>
</comment>
<keyword evidence="6" id="KW-1185">Reference proteome</keyword>
<dbReference type="Proteomes" id="UP001168990">
    <property type="component" value="Unassembled WGS sequence"/>
</dbReference>
<feature type="compositionally biased region" description="Polar residues" evidence="4">
    <location>
        <begin position="284"/>
        <end position="294"/>
    </location>
</feature>
<evidence type="ECO:0008006" key="7">
    <source>
        <dbReference type="Google" id="ProtNLM"/>
    </source>
</evidence>
<dbReference type="EMBL" id="JAQQBS010000002">
    <property type="protein sequence ID" value="KAK0173124.1"/>
    <property type="molecule type" value="Genomic_DNA"/>
</dbReference>
<evidence type="ECO:0000256" key="3">
    <source>
        <dbReference type="ARBA" id="ARBA00022677"/>
    </source>
</evidence>
<comment type="subcellular location">
    <subcellularLocation>
        <location evidence="1">Lipid droplet</location>
    </subcellularLocation>
</comment>
<evidence type="ECO:0000256" key="1">
    <source>
        <dbReference type="ARBA" id="ARBA00004502"/>
    </source>
</evidence>
<evidence type="ECO:0000313" key="6">
    <source>
        <dbReference type="Proteomes" id="UP001168990"/>
    </source>
</evidence>
<keyword evidence="3" id="KW-0551">Lipid droplet</keyword>
<evidence type="ECO:0000256" key="2">
    <source>
        <dbReference type="ARBA" id="ARBA00006311"/>
    </source>
</evidence>
<organism evidence="5 6">
    <name type="scientific">Microctonus aethiopoides</name>
    <dbReference type="NCBI Taxonomy" id="144406"/>
    <lineage>
        <taxon>Eukaryota</taxon>
        <taxon>Metazoa</taxon>
        <taxon>Ecdysozoa</taxon>
        <taxon>Arthropoda</taxon>
        <taxon>Hexapoda</taxon>
        <taxon>Insecta</taxon>
        <taxon>Pterygota</taxon>
        <taxon>Neoptera</taxon>
        <taxon>Endopterygota</taxon>
        <taxon>Hymenoptera</taxon>
        <taxon>Apocrita</taxon>
        <taxon>Ichneumonoidea</taxon>
        <taxon>Braconidae</taxon>
        <taxon>Euphorinae</taxon>
        <taxon>Microctonus</taxon>
    </lineage>
</organism>
<reference evidence="5" key="2">
    <citation type="submission" date="2023-03" db="EMBL/GenBank/DDBJ databases">
        <authorList>
            <person name="Inwood S.N."/>
            <person name="Skelly J.G."/>
            <person name="Guhlin J."/>
            <person name="Harrop T.W.R."/>
            <person name="Goldson S.G."/>
            <person name="Dearden P.K."/>
        </authorList>
    </citation>
    <scope>NUCLEOTIDE SEQUENCE</scope>
    <source>
        <strain evidence="5">Irish</strain>
        <tissue evidence="5">Whole body</tissue>
    </source>
</reference>
<feature type="region of interest" description="Disordered" evidence="4">
    <location>
        <begin position="265"/>
        <end position="294"/>
    </location>
</feature>
<gene>
    <name evidence="5" type="ORF">PV328_006367</name>
</gene>
<protein>
    <recommendedName>
        <fullName evidence="7">Lipid storage droplets surface-binding protein 2</fullName>
    </recommendedName>
</protein>
<dbReference type="InterPro" id="IPR004279">
    <property type="entry name" value="Perilipin"/>
</dbReference>
<reference evidence="5" key="1">
    <citation type="journal article" date="2023" name="bioRxiv">
        <title>Scaffold-level genome assemblies of two parasitoid biocontrol wasps reveal the parthenogenesis mechanism and an associated novel virus.</title>
        <authorList>
            <person name="Inwood S."/>
            <person name="Skelly J."/>
            <person name="Guhlin J."/>
            <person name="Harrop T."/>
            <person name="Goldson S."/>
            <person name="Dearden P."/>
        </authorList>
    </citation>
    <scope>NUCLEOTIDE SEQUENCE</scope>
    <source>
        <strain evidence="5">Irish</strain>
        <tissue evidence="5">Whole body</tissue>
    </source>
</reference>
<name>A0AA39KTF9_9HYME</name>
<dbReference type="GO" id="GO:0019915">
    <property type="term" value="P:lipid storage"/>
    <property type="evidence" value="ECO:0007669"/>
    <property type="project" value="TreeGrafter"/>
</dbReference>
<dbReference type="Pfam" id="PF03036">
    <property type="entry name" value="Perilipin"/>
    <property type="match status" value="1"/>
</dbReference>
<comment type="similarity">
    <text evidence="2">Belongs to the perilipin family.</text>
</comment>
<evidence type="ECO:0000256" key="4">
    <source>
        <dbReference type="SAM" id="MobiDB-lite"/>
    </source>
</evidence>
<feature type="compositionally biased region" description="Basic residues" evidence="4">
    <location>
        <begin position="269"/>
        <end position="279"/>
    </location>
</feature>
<sequence>METKMATPEQPEQLPHIEVFNRVLGLPVVERALSTSASTYCRVRDYNQIVHWIVSKAENSIYSATKHAVPIAAPIAQKFATGIHYVDHKLCIGLDKIEEKVPIVKESPEQILEKSYMFAWQTVKPAVSTISYANDLIIAQASSLKKLSWNKANQILNTHYGTVAVDRLDSTALIVDKLIDKYFPPIGDEDLITDPTSSEEDKLLHTLQTVGNLSNKAARRVYNNITSNLKTLNKDKIKMYIGNVVEFLQITHYLHVVNDKVQQLTGPSKTKKSKTKKNSRREISTTTNGHAKKE</sequence>
<accession>A0AA39KTF9</accession>
<dbReference type="PIRSF" id="PIRSF036881">
    <property type="entry name" value="PAT"/>
    <property type="match status" value="1"/>
</dbReference>
<dbReference type="PANTHER" id="PTHR14024:SF53">
    <property type="entry name" value="LIPID STORAGE DROPLETS SURFACE-BINDING PROTEIN 2"/>
    <property type="match status" value="1"/>
</dbReference>
<proteinExistence type="inferred from homology"/>
<dbReference type="GO" id="GO:0005811">
    <property type="term" value="C:lipid droplet"/>
    <property type="evidence" value="ECO:0007669"/>
    <property type="project" value="UniProtKB-SubCell"/>
</dbReference>
<dbReference type="GO" id="GO:0010890">
    <property type="term" value="P:positive regulation of triglyceride storage"/>
    <property type="evidence" value="ECO:0007669"/>
    <property type="project" value="TreeGrafter"/>
</dbReference>
<dbReference type="AlphaFoldDB" id="A0AA39KTF9"/>
<dbReference type="PANTHER" id="PTHR14024">
    <property type="entry name" value="PERILIPIN"/>
    <property type="match status" value="1"/>
</dbReference>
<dbReference type="GO" id="GO:0005829">
    <property type="term" value="C:cytosol"/>
    <property type="evidence" value="ECO:0007669"/>
    <property type="project" value="TreeGrafter"/>
</dbReference>